<dbReference type="AlphaFoldDB" id="A0A143HFL0"/>
<keyword evidence="2" id="KW-1185">Reference proteome</keyword>
<dbReference type="STRING" id="241244.ATY39_13170"/>
<accession>A0A143HFL0</accession>
<name>A0A143HFL0_9BACL</name>
<dbReference type="KEGG" id="rst:ATY39_13170"/>
<sequence>MKKRKGMFALLVVVIGIIGLFFYSSYSKPAPFPTEEALKKDINETFPGASVKTIQDIIHVDERHKVVPFISLNKDYGLSYWIWKKNKWRVAEVDNREEPMIWKIEDRKRPKYVYVWNIPPKYKVDSLTFYLTRQRDYITWDRKSLYIPPVQMTENVLLHNKTYGVFPIPEDWSTIIDYTRPVQTDWFFVDEEDGDSLNFGWRPNGKPGVKEPIDFTNNGEGFSTGDIILRYPELLEKGSRNLYE</sequence>
<dbReference type="Proteomes" id="UP000076021">
    <property type="component" value="Chromosome"/>
</dbReference>
<protein>
    <submittedName>
        <fullName evidence="1">Uncharacterized protein</fullName>
    </submittedName>
</protein>
<dbReference type="RefSeq" id="WP_066790483.1">
    <property type="nucleotide sequence ID" value="NZ_CP014806.1"/>
</dbReference>
<gene>
    <name evidence="1" type="ORF">ATY39_13170</name>
</gene>
<dbReference type="OrthoDB" id="2452975at2"/>
<evidence type="ECO:0000313" key="1">
    <source>
        <dbReference type="EMBL" id="AMX00276.1"/>
    </source>
</evidence>
<reference evidence="1 2" key="1">
    <citation type="journal article" date="2016" name="Genome Announc.">
        <title>Whole-Genome Sequence of Rummeliibacillus stabekisii Strain PP9 Isolated from Antarctic Soil.</title>
        <authorList>
            <person name="da Mota F.F."/>
            <person name="Vollu R.E."/>
            <person name="Jurelevicius D."/>
            <person name="Seldin L."/>
        </authorList>
    </citation>
    <scope>NUCLEOTIDE SEQUENCE [LARGE SCALE GENOMIC DNA]</scope>
    <source>
        <strain evidence="1 2">PP9</strain>
    </source>
</reference>
<proteinExistence type="predicted"/>
<reference evidence="2" key="2">
    <citation type="submission" date="2016-03" db="EMBL/GenBank/DDBJ databases">
        <authorList>
            <person name="Ploux O."/>
        </authorList>
    </citation>
    <scope>NUCLEOTIDE SEQUENCE [LARGE SCALE GENOMIC DNA]</scope>
    <source>
        <strain evidence="2">PP9</strain>
    </source>
</reference>
<organism evidence="1 2">
    <name type="scientific">Rummeliibacillus stabekisii</name>
    <dbReference type="NCBI Taxonomy" id="241244"/>
    <lineage>
        <taxon>Bacteria</taxon>
        <taxon>Bacillati</taxon>
        <taxon>Bacillota</taxon>
        <taxon>Bacilli</taxon>
        <taxon>Bacillales</taxon>
        <taxon>Caryophanaceae</taxon>
        <taxon>Rummeliibacillus</taxon>
    </lineage>
</organism>
<evidence type="ECO:0000313" key="2">
    <source>
        <dbReference type="Proteomes" id="UP000076021"/>
    </source>
</evidence>
<dbReference type="EMBL" id="CP014806">
    <property type="protein sequence ID" value="AMX00276.1"/>
    <property type="molecule type" value="Genomic_DNA"/>
</dbReference>